<dbReference type="PANTHER" id="PTHR43133:SF46">
    <property type="entry name" value="RNA POLYMERASE SIGMA-70 FACTOR ECF SUBFAMILY"/>
    <property type="match status" value="1"/>
</dbReference>
<dbReference type="RefSeq" id="WP_244518608.1">
    <property type="nucleotide sequence ID" value="NZ_FOLL01000001.1"/>
</dbReference>
<dbReference type="Pfam" id="PF04542">
    <property type="entry name" value="Sigma70_r2"/>
    <property type="match status" value="1"/>
</dbReference>
<dbReference type="Pfam" id="PF08281">
    <property type="entry name" value="Sigma70_r4_2"/>
    <property type="match status" value="1"/>
</dbReference>
<dbReference type="InterPro" id="IPR013249">
    <property type="entry name" value="RNA_pol_sigma70_r4_t2"/>
</dbReference>
<dbReference type="InterPro" id="IPR013325">
    <property type="entry name" value="RNA_pol_sigma_r2"/>
</dbReference>
<dbReference type="NCBIfam" id="TIGR02985">
    <property type="entry name" value="Sig70_bacteroi1"/>
    <property type="match status" value="1"/>
</dbReference>
<dbReference type="AlphaFoldDB" id="A0A1I1E7T8"/>
<evidence type="ECO:0000259" key="6">
    <source>
        <dbReference type="Pfam" id="PF08281"/>
    </source>
</evidence>
<dbReference type="EMBL" id="FOLL01000001">
    <property type="protein sequence ID" value="SFB83134.1"/>
    <property type="molecule type" value="Genomic_DNA"/>
</dbReference>
<proteinExistence type="inferred from homology"/>
<evidence type="ECO:0000259" key="5">
    <source>
        <dbReference type="Pfam" id="PF04542"/>
    </source>
</evidence>
<feature type="domain" description="RNA polymerase sigma-70 region 2" evidence="5">
    <location>
        <begin position="28"/>
        <end position="94"/>
    </location>
</feature>
<keyword evidence="3" id="KW-0731">Sigma factor</keyword>
<dbReference type="InterPro" id="IPR036388">
    <property type="entry name" value="WH-like_DNA-bd_sf"/>
</dbReference>
<name>A0A1I1E7T8_9SPHI</name>
<dbReference type="InterPro" id="IPR039425">
    <property type="entry name" value="RNA_pol_sigma-70-like"/>
</dbReference>
<evidence type="ECO:0000256" key="2">
    <source>
        <dbReference type="ARBA" id="ARBA00023015"/>
    </source>
</evidence>
<evidence type="ECO:0000313" key="7">
    <source>
        <dbReference type="EMBL" id="SFB83134.1"/>
    </source>
</evidence>
<accession>A0A1I1E7T8</accession>
<dbReference type="Proteomes" id="UP000199577">
    <property type="component" value="Unassembled WGS sequence"/>
</dbReference>
<comment type="similarity">
    <text evidence="1">Belongs to the sigma-70 factor family. ECF subfamily.</text>
</comment>
<dbReference type="NCBIfam" id="TIGR02937">
    <property type="entry name" value="sigma70-ECF"/>
    <property type="match status" value="1"/>
</dbReference>
<evidence type="ECO:0000256" key="1">
    <source>
        <dbReference type="ARBA" id="ARBA00010641"/>
    </source>
</evidence>
<evidence type="ECO:0000256" key="3">
    <source>
        <dbReference type="ARBA" id="ARBA00023082"/>
    </source>
</evidence>
<dbReference type="GO" id="GO:0003677">
    <property type="term" value="F:DNA binding"/>
    <property type="evidence" value="ECO:0007669"/>
    <property type="project" value="InterPro"/>
</dbReference>
<dbReference type="PANTHER" id="PTHR43133">
    <property type="entry name" value="RNA POLYMERASE ECF-TYPE SIGMA FACTO"/>
    <property type="match status" value="1"/>
</dbReference>
<reference evidence="8" key="1">
    <citation type="submission" date="2016-10" db="EMBL/GenBank/DDBJ databases">
        <authorList>
            <person name="Varghese N."/>
            <person name="Submissions S."/>
        </authorList>
    </citation>
    <scope>NUCLEOTIDE SEQUENCE [LARGE SCALE GENOMIC DNA]</scope>
    <source>
        <strain evidence="8">DSM 22900</strain>
    </source>
</reference>
<dbReference type="GO" id="GO:0006352">
    <property type="term" value="P:DNA-templated transcription initiation"/>
    <property type="evidence" value="ECO:0007669"/>
    <property type="project" value="InterPro"/>
</dbReference>
<dbReference type="Gene3D" id="1.10.10.10">
    <property type="entry name" value="Winged helix-like DNA-binding domain superfamily/Winged helix DNA-binding domain"/>
    <property type="match status" value="1"/>
</dbReference>
<feature type="domain" description="RNA polymerase sigma factor 70 region 4 type 2" evidence="6">
    <location>
        <begin position="127"/>
        <end position="176"/>
    </location>
</feature>
<dbReference type="InterPro" id="IPR014327">
    <property type="entry name" value="RNA_pol_sigma70_bacteroid"/>
</dbReference>
<dbReference type="Gene3D" id="1.10.1740.10">
    <property type="match status" value="1"/>
</dbReference>
<protein>
    <submittedName>
        <fullName evidence="7">RNA polymerase sigma-70 factor, ECF subfamily</fullName>
    </submittedName>
</protein>
<dbReference type="InterPro" id="IPR007627">
    <property type="entry name" value="RNA_pol_sigma70_r2"/>
</dbReference>
<keyword evidence="8" id="KW-1185">Reference proteome</keyword>
<gene>
    <name evidence="7" type="ORF">SAMN05421747_101393</name>
</gene>
<dbReference type="InterPro" id="IPR013324">
    <property type="entry name" value="RNA_pol_sigma_r3/r4-like"/>
</dbReference>
<evidence type="ECO:0000256" key="4">
    <source>
        <dbReference type="ARBA" id="ARBA00023163"/>
    </source>
</evidence>
<keyword evidence="4" id="KW-0804">Transcription</keyword>
<sequence length="191" mass="22586">MMSPYSELSDHELFASLKEGVAAAYAEIYQRYKGVLYAHAFRMLENREEAKDTVQEVFAALWTKRDKLEVKTSLSAYLYMTIRNKVLDHIARRRIQDRYYDSYQSFADLHENCLTDHALREKELANLIEREINALPVKMKAVFVKSRQEHFSHKEIAEQLNISEKTVKKQINNALRVLRLKLNEFHVLIFF</sequence>
<organism evidence="7 8">
    <name type="scientific">Parapedobacter composti</name>
    <dbReference type="NCBI Taxonomy" id="623281"/>
    <lineage>
        <taxon>Bacteria</taxon>
        <taxon>Pseudomonadati</taxon>
        <taxon>Bacteroidota</taxon>
        <taxon>Sphingobacteriia</taxon>
        <taxon>Sphingobacteriales</taxon>
        <taxon>Sphingobacteriaceae</taxon>
        <taxon>Parapedobacter</taxon>
    </lineage>
</organism>
<keyword evidence="2" id="KW-0805">Transcription regulation</keyword>
<dbReference type="InterPro" id="IPR014284">
    <property type="entry name" value="RNA_pol_sigma-70_dom"/>
</dbReference>
<dbReference type="SUPFAM" id="SSF88659">
    <property type="entry name" value="Sigma3 and sigma4 domains of RNA polymerase sigma factors"/>
    <property type="match status" value="1"/>
</dbReference>
<dbReference type="STRING" id="623281.SAMN05421747_101393"/>
<dbReference type="SUPFAM" id="SSF88946">
    <property type="entry name" value="Sigma2 domain of RNA polymerase sigma factors"/>
    <property type="match status" value="1"/>
</dbReference>
<dbReference type="GO" id="GO:0016987">
    <property type="term" value="F:sigma factor activity"/>
    <property type="evidence" value="ECO:0007669"/>
    <property type="project" value="UniProtKB-KW"/>
</dbReference>
<evidence type="ECO:0000313" key="8">
    <source>
        <dbReference type="Proteomes" id="UP000199577"/>
    </source>
</evidence>